<evidence type="ECO:0000313" key="2">
    <source>
        <dbReference type="Proteomes" id="UP000272010"/>
    </source>
</evidence>
<reference evidence="2" key="1">
    <citation type="submission" date="2018-07" db="EMBL/GenBank/DDBJ databases">
        <title>Genome Structure of the Opportunistic Pathogen Paracoccus yeei (Alphaproteobacteria) and Identification of Putative Virulence Factors.</title>
        <authorList>
            <person name="Lasek R."/>
            <person name="Szuplewska M."/>
            <person name="Mitura M."/>
            <person name="Decewicz P."/>
            <person name="Chmielowska C."/>
            <person name="Pawlot A."/>
            <person name="Sentkowska D."/>
            <person name="Czarnecki J."/>
            <person name="Bartosik D."/>
        </authorList>
    </citation>
    <scope>NUCLEOTIDE SEQUENCE [LARGE SCALE GENOMIC DNA]</scope>
    <source>
        <strain evidence="2">CCUG 32053</strain>
        <plasmid evidence="2">pyee3</plasmid>
    </source>
</reference>
<dbReference type="Proteomes" id="UP000272010">
    <property type="component" value="Plasmid pYEE3"/>
</dbReference>
<protein>
    <submittedName>
        <fullName evidence="1">Uncharacterized protein</fullName>
    </submittedName>
</protein>
<geneLocation type="plasmid" evidence="2">
    <name>pyee3</name>
</geneLocation>
<dbReference type="AlphaFoldDB" id="A0A386UUI7"/>
<evidence type="ECO:0000313" key="1">
    <source>
        <dbReference type="EMBL" id="AYF03929.1"/>
    </source>
</evidence>
<proteinExistence type="predicted"/>
<dbReference type="RefSeq" id="WP_120444930.1">
    <property type="nucleotide sequence ID" value="NZ_CP031081.1"/>
</dbReference>
<organism evidence="1 2">
    <name type="scientific">Paracoccus yeei</name>
    <dbReference type="NCBI Taxonomy" id="147645"/>
    <lineage>
        <taxon>Bacteria</taxon>
        <taxon>Pseudomonadati</taxon>
        <taxon>Pseudomonadota</taxon>
        <taxon>Alphaproteobacteria</taxon>
        <taxon>Rhodobacterales</taxon>
        <taxon>Paracoccaceae</taxon>
        <taxon>Paracoccus</taxon>
    </lineage>
</organism>
<accession>A0A386UUI7</accession>
<keyword evidence="1" id="KW-0614">Plasmid</keyword>
<sequence length="89" mass="10034">MIEDEPNLVTSGKSQHVIIDGFPFSIEIYRLEQDKTWTLEVVDHEGTSHVWDDQFASDKDARNTAIQAIEAAGAVAFMRGDNVIPFRKN</sequence>
<gene>
    <name evidence="1" type="ORF">PY32053_04420</name>
</gene>
<dbReference type="EMBL" id="CP031081">
    <property type="protein sequence ID" value="AYF03929.1"/>
    <property type="molecule type" value="Genomic_DNA"/>
</dbReference>
<name>A0A386UUI7_9RHOB</name>